<keyword evidence="4 5" id="KW-0804">Transcription</keyword>
<dbReference type="SMART" id="SM00738">
    <property type="entry name" value="NGN"/>
    <property type="match status" value="1"/>
</dbReference>
<dbReference type="InterPro" id="IPR047050">
    <property type="entry name" value="NGN"/>
</dbReference>
<protein>
    <recommendedName>
        <fullName evidence="5 6">Transcription termination/antitermination protein NusG</fullName>
    </recommendedName>
</protein>
<dbReference type="InterPro" id="IPR005824">
    <property type="entry name" value="KOW"/>
</dbReference>
<dbReference type="NCBIfam" id="TIGR00922">
    <property type="entry name" value="nusG"/>
    <property type="match status" value="1"/>
</dbReference>
<dbReference type="Gene3D" id="3.30.70.940">
    <property type="entry name" value="NusG, N-terminal domain"/>
    <property type="match status" value="1"/>
</dbReference>
<dbReference type="GO" id="GO:0032784">
    <property type="term" value="P:regulation of DNA-templated transcription elongation"/>
    <property type="evidence" value="ECO:0007669"/>
    <property type="project" value="InterPro"/>
</dbReference>
<gene>
    <name evidence="5" type="primary">nusG</name>
    <name evidence="10" type="ordered locus">TEQUI_0611</name>
</gene>
<dbReference type="HAMAP" id="MF_00948">
    <property type="entry name" value="NusG"/>
    <property type="match status" value="1"/>
</dbReference>
<dbReference type="SMART" id="SM00739">
    <property type="entry name" value="KOW"/>
    <property type="match status" value="1"/>
</dbReference>
<dbReference type="GO" id="GO:0005829">
    <property type="term" value="C:cytosol"/>
    <property type="evidence" value="ECO:0007669"/>
    <property type="project" value="TreeGrafter"/>
</dbReference>
<dbReference type="GO" id="GO:0006353">
    <property type="term" value="P:DNA-templated transcription termination"/>
    <property type="evidence" value="ECO:0007669"/>
    <property type="project" value="UniProtKB-UniRule"/>
</dbReference>
<dbReference type="InterPro" id="IPR001062">
    <property type="entry name" value="Transcrpt_antiterm_NusG"/>
</dbReference>
<dbReference type="InterPro" id="IPR008991">
    <property type="entry name" value="Translation_prot_SH3-like_sf"/>
</dbReference>
<dbReference type="PANTHER" id="PTHR30265">
    <property type="entry name" value="RHO-INTERACTING TRANSCRIPTION TERMINATION FACTOR NUSG"/>
    <property type="match status" value="1"/>
</dbReference>
<evidence type="ECO:0000313" key="10">
    <source>
        <dbReference type="EMBL" id="ADU91553.1"/>
    </source>
</evidence>
<dbReference type="InterPro" id="IPR006645">
    <property type="entry name" value="NGN-like_dom"/>
</dbReference>
<dbReference type="Gene3D" id="2.30.30.30">
    <property type="match status" value="1"/>
</dbReference>
<evidence type="ECO:0000259" key="9">
    <source>
        <dbReference type="SMART" id="SM00739"/>
    </source>
</evidence>
<keyword evidence="2 5" id="KW-0889">Transcription antitermination</keyword>
<dbReference type="InterPro" id="IPR043425">
    <property type="entry name" value="NusG-like"/>
</dbReference>
<evidence type="ECO:0000256" key="6">
    <source>
        <dbReference type="NCBIfam" id="TIGR00922"/>
    </source>
</evidence>
<feature type="domain" description="NusG-like N-terminal" evidence="8">
    <location>
        <begin position="2"/>
        <end position="112"/>
    </location>
</feature>
<proteinExistence type="inferred from homology"/>
<dbReference type="SUPFAM" id="SSF82679">
    <property type="entry name" value="N-utilization substance G protein NusG, N-terminal domain"/>
    <property type="match status" value="1"/>
</dbReference>
<feature type="domain" description="KOW" evidence="9">
    <location>
        <begin position="124"/>
        <end position="151"/>
    </location>
</feature>
<dbReference type="CDD" id="cd06091">
    <property type="entry name" value="KOW_NusG"/>
    <property type="match status" value="1"/>
</dbReference>
<dbReference type="InterPro" id="IPR036735">
    <property type="entry name" value="NGN_dom_sf"/>
</dbReference>
<keyword evidence="3 5" id="KW-0805">Transcription regulation</keyword>
<evidence type="ECO:0000256" key="4">
    <source>
        <dbReference type="ARBA" id="ARBA00023163"/>
    </source>
</evidence>
<dbReference type="EMBL" id="CP002456">
    <property type="protein sequence ID" value="ADU91553.1"/>
    <property type="molecule type" value="Genomic_DNA"/>
</dbReference>
<evidence type="ECO:0000256" key="5">
    <source>
        <dbReference type="HAMAP-Rule" id="MF_00948"/>
    </source>
</evidence>
<dbReference type="Pfam" id="PF02357">
    <property type="entry name" value="NusG"/>
    <property type="match status" value="1"/>
</dbReference>
<dbReference type="Proteomes" id="UP000007472">
    <property type="component" value="Chromosome"/>
</dbReference>
<evidence type="ECO:0000256" key="2">
    <source>
        <dbReference type="ARBA" id="ARBA00022814"/>
    </source>
</evidence>
<organism evidence="10 11">
    <name type="scientific">Taylorella equigenitalis (strain MCE9)</name>
    <dbReference type="NCBI Taxonomy" id="937774"/>
    <lineage>
        <taxon>Bacteria</taxon>
        <taxon>Pseudomonadati</taxon>
        <taxon>Pseudomonadota</taxon>
        <taxon>Betaproteobacteria</taxon>
        <taxon>Burkholderiales</taxon>
        <taxon>Alcaligenaceae</taxon>
        <taxon>Taylorella</taxon>
    </lineage>
</organism>
<evidence type="ECO:0000256" key="7">
    <source>
        <dbReference type="RuleBase" id="RU000538"/>
    </source>
</evidence>
<dbReference type="SUPFAM" id="SSF50104">
    <property type="entry name" value="Translation proteins SH3-like domain"/>
    <property type="match status" value="1"/>
</dbReference>
<dbReference type="Pfam" id="PF00467">
    <property type="entry name" value="KOW"/>
    <property type="match status" value="1"/>
</dbReference>
<dbReference type="InterPro" id="IPR014722">
    <property type="entry name" value="Rib_uL2_dom2"/>
</dbReference>
<comment type="function">
    <text evidence="5 7">Participates in transcription elongation, termination and antitermination.</text>
</comment>
<dbReference type="AlphaFoldDB" id="A0A654KGI4"/>
<dbReference type="PRINTS" id="PR00338">
    <property type="entry name" value="NUSGTNSCPFCT"/>
</dbReference>
<comment type="similarity">
    <text evidence="5 7">Belongs to the NusG family.</text>
</comment>
<evidence type="ECO:0000259" key="8">
    <source>
        <dbReference type="SMART" id="SM00738"/>
    </source>
</evidence>
<evidence type="ECO:0000256" key="3">
    <source>
        <dbReference type="ARBA" id="ARBA00023015"/>
    </source>
</evidence>
<dbReference type="GO" id="GO:0031564">
    <property type="term" value="P:transcription antitermination"/>
    <property type="evidence" value="ECO:0007669"/>
    <property type="project" value="UniProtKB-UniRule"/>
</dbReference>
<reference evidence="10 11" key="1">
    <citation type="journal article" date="2011" name="J. Bacteriol.">
        <title>Genome sequence of Taylorella equigenitalis MCE9, the causative agent of contagious equine metritis.</title>
        <authorList>
            <person name="Hebert L."/>
            <person name="Moumen B."/>
            <person name="Duquesne F."/>
            <person name="Breuil M.F."/>
            <person name="Laugier C."/>
            <person name="Batto J.M."/>
            <person name="Renault P."/>
            <person name="Petry S."/>
        </authorList>
    </citation>
    <scope>NUCLEOTIDE SEQUENCE [LARGE SCALE GENOMIC DNA]</scope>
    <source>
        <strain evidence="10 11">MCE9</strain>
    </source>
</reference>
<keyword evidence="1 5" id="KW-0806">Transcription termination</keyword>
<dbReference type="PANTHER" id="PTHR30265:SF2">
    <property type="entry name" value="TRANSCRIPTION TERMINATION_ANTITERMINATION PROTEIN NUSG"/>
    <property type="match status" value="1"/>
</dbReference>
<dbReference type="CDD" id="cd09891">
    <property type="entry name" value="NGN_Bact_1"/>
    <property type="match status" value="1"/>
</dbReference>
<dbReference type="FunFam" id="2.30.30.30:FF:000002">
    <property type="entry name" value="Transcription termination/antitermination factor NusG"/>
    <property type="match status" value="1"/>
</dbReference>
<evidence type="ECO:0000256" key="1">
    <source>
        <dbReference type="ARBA" id="ARBA00022472"/>
    </source>
</evidence>
<dbReference type="InterPro" id="IPR015869">
    <property type="entry name" value="Transcrpt_antiterm_NusG_bac_CS"/>
</dbReference>
<evidence type="ECO:0000313" key="11">
    <source>
        <dbReference type="Proteomes" id="UP000007472"/>
    </source>
</evidence>
<dbReference type="GO" id="GO:0006354">
    <property type="term" value="P:DNA-templated transcription elongation"/>
    <property type="evidence" value="ECO:0007669"/>
    <property type="project" value="UniProtKB-UniRule"/>
</dbReference>
<dbReference type="KEGG" id="teq:TEQUI_0611"/>
<accession>A0A654KGI4</accession>
<dbReference type="PROSITE" id="PS01014">
    <property type="entry name" value="NUSG"/>
    <property type="match status" value="1"/>
</dbReference>
<name>A0A654KGI4_TAYEM</name>
<sequence>MSLRWYVVHVFSGMEKKVYAALQERIEQAGMQEYFGRILVPTEEIVETRGSKRSVSQRKIFPGYILVEMEFNPDTWHLVKSTNRVTGFLGGGSNSKPSPIPQKEVDSLLANLEEGGGKPRPKVLFEVGETLRIKDGPFADFNGVVDQVNYEKNRVTVIVMIFGRSTPVELDFSQVEKEGA</sequence>